<feature type="signal peptide" evidence="1">
    <location>
        <begin position="1"/>
        <end position="22"/>
    </location>
</feature>
<keyword evidence="1" id="KW-0732">Signal</keyword>
<evidence type="ECO:0000313" key="2">
    <source>
        <dbReference type="EMBL" id="POZ90394.1"/>
    </source>
</evidence>
<organism evidence="2 3">
    <name type="scientific">Petrotoga halophila DSM 16923</name>
    <dbReference type="NCBI Taxonomy" id="1122953"/>
    <lineage>
        <taxon>Bacteria</taxon>
        <taxon>Thermotogati</taxon>
        <taxon>Thermotogota</taxon>
        <taxon>Thermotogae</taxon>
        <taxon>Petrotogales</taxon>
        <taxon>Petrotogaceae</taxon>
        <taxon>Petrotoga</taxon>
    </lineage>
</organism>
<dbReference type="EMBL" id="JALY01000244">
    <property type="protein sequence ID" value="POZ90394.1"/>
    <property type="molecule type" value="Genomic_DNA"/>
</dbReference>
<name>A0A2S5EB86_9BACT</name>
<sequence length="149" mass="15661">MKKVLGLAVLMMVMLMSVAGLAVSDYVDVPVYLNVPEFVRLSVDSSSPDSQFDLVFNPATPANPSDTVKLLAEANVSYNVNHSVTPVTGYSSWANKLQIAIDTSVSGFGGAGNVVFDVTATLDVLGNLNLGSLTTNTKIADVTFTITSL</sequence>
<evidence type="ECO:0000313" key="3">
    <source>
        <dbReference type="Proteomes" id="UP000236950"/>
    </source>
</evidence>
<proteinExistence type="predicted"/>
<accession>A0A2S5EB86</accession>
<evidence type="ECO:0000256" key="1">
    <source>
        <dbReference type="SAM" id="SignalP"/>
    </source>
</evidence>
<dbReference type="Proteomes" id="UP000236950">
    <property type="component" value="Unassembled WGS sequence"/>
</dbReference>
<protein>
    <submittedName>
        <fullName evidence="2">Uncharacterized protein</fullName>
    </submittedName>
</protein>
<keyword evidence="3" id="KW-1185">Reference proteome</keyword>
<gene>
    <name evidence="2" type="ORF">AA81_11550</name>
</gene>
<dbReference type="AlphaFoldDB" id="A0A2S5EB86"/>
<feature type="chain" id="PRO_5015424909" evidence="1">
    <location>
        <begin position="23"/>
        <end position="149"/>
    </location>
</feature>
<reference evidence="2 3" key="1">
    <citation type="submission" date="2014-01" db="EMBL/GenBank/DDBJ databases">
        <title>Comparative genomics of Petrotoga.</title>
        <authorList>
            <person name="Chow K."/>
            <person name="Charchuk R."/>
            <person name="Nesbo C.L."/>
        </authorList>
    </citation>
    <scope>NUCLEOTIDE SEQUENCE [LARGE SCALE GENOMIC DNA]</scope>
    <source>
        <strain evidence="2 3">DSM 16923</strain>
    </source>
</reference>
<comment type="caution">
    <text evidence="2">The sequence shown here is derived from an EMBL/GenBank/DDBJ whole genome shotgun (WGS) entry which is preliminary data.</text>
</comment>